<name>A0A2W7Q730_9RHOB</name>
<protein>
    <recommendedName>
        <fullName evidence="4">DoxX-like protein</fullName>
    </recommendedName>
</protein>
<keyword evidence="3" id="KW-1185">Reference proteome</keyword>
<feature type="transmembrane region" description="Helical" evidence="1">
    <location>
        <begin position="7"/>
        <end position="28"/>
    </location>
</feature>
<keyword evidence="1" id="KW-1133">Transmembrane helix</keyword>
<evidence type="ECO:0000313" key="2">
    <source>
        <dbReference type="EMBL" id="PZX17569.1"/>
    </source>
</evidence>
<dbReference type="Proteomes" id="UP000248916">
    <property type="component" value="Unassembled WGS sequence"/>
</dbReference>
<feature type="transmembrane region" description="Helical" evidence="1">
    <location>
        <begin position="82"/>
        <end position="102"/>
    </location>
</feature>
<organism evidence="2 3">
    <name type="scientific">Palleronia aestuarii</name>
    <dbReference type="NCBI Taxonomy" id="568105"/>
    <lineage>
        <taxon>Bacteria</taxon>
        <taxon>Pseudomonadati</taxon>
        <taxon>Pseudomonadota</taxon>
        <taxon>Alphaproteobacteria</taxon>
        <taxon>Rhodobacterales</taxon>
        <taxon>Roseobacteraceae</taxon>
        <taxon>Palleronia</taxon>
    </lineage>
</organism>
<feature type="transmembrane region" description="Helical" evidence="1">
    <location>
        <begin position="114"/>
        <end position="132"/>
    </location>
</feature>
<dbReference type="EMBL" id="QKZL01000004">
    <property type="protein sequence ID" value="PZX17569.1"/>
    <property type="molecule type" value="Genomic_DNA"/>
</dbReference>
<evidence type="ECO:0000313" key="3">
    <source>
        <dbReference type="Proteomes" id="UP000248916"/>
    </source>
</evidence>
<dbReference type="OrthoDB" id="5801787at2"/>
<gene>
    <name evidence="2" type="ORF">LX81_01294</name>
</gene>
<keyword evidence="1" id="KW-0472">Membrane</keyword>
<comment type="caution">
    <text evidence="2">The sequence shown here is derived from an EMBL/GenBank/DDBJ whole genome shotgun (WGS) entry which is preliminary data.</text>
</comment>
<dbReference type="AlphaFoldDB" id="A0A2W7Q730"/>
<reference evidence="2 3" key="1">
    <citation type="submission" date="2018-06" db="EMBL/GenBank/DDBJ databases">
        <title>Genomic Encyclopedia of Archaeal and Bacterial Type Strains, Phase II (KMG-II): from individual species to whole genera.</title>
        <authorList>
            <person name="Goeker M."/>
        </authorList>
    </citation>
    <scope>NUCLEOTIDE SEQUENCE [LARGE SCALE GENOMIC DNA]</scope>
    <source>
        <strain evidence="2 3">DSM 22009</strain>
    </source>
</reference>
<proteinExistence type="predicted"/>
<keyword evidence="1" id="KW-0812">Transmembrane</keyword>
<evidence type="ECO:0000256" key="1">
    <source>
        <dbReference type="SAM" id="Phobius"/>
    </source>
</evidence>
<dbReference type="RefSeq" id="WP_146259398.1">
    <property type="nucleotide sequence ID" value="NZ_QKZL01000004.1"/>
</dbReference>
<accession>A0A2W7Q730</accession>
<sequence length="142" mass="16216">MHPTPWHFWLIVTLAFFWHLFGCLDYTATQMDWPFWMQNLSARQELYVQRMPDWIDGTWAVSVWAGLLGALLMAVRARFAPLMLFISFIALTVLAIWAYVFATPDVEDVAGPEALWILVGAAVLGLLLWLYARAMNRIGVIG</sequence>
<evidence type="ECO:0008006" key="4">
    <source>
        <dbReference type="Google" id="ProtNLM"/>
    </source>
</evidence>
<feature type="transmembrane region" description="Helical" evidence="1">
    <location>
        <begin position="57"/>
        <end position="75"/>
    </location>
</feature>